<keyword evidence="2" id="KW-1185">Reference proteome</keyword>
<organism evidence="1 2">
    <name type="scientific">Eubacterium segne</name>
    <dbReference type="NCBI Taxonomy" id="2763045"/>
    <lineage>
        <taxon>Bacteria</taxon>
        <taxon>Bacillati</taxon>
        <taxon>Bacillota</taxon>
        <taxon>Clostridia</taxon>
        <taxon>Eubacteriales</taxon>
        <taxon>Eubacteriaceae</taxon>
        <taxon>Eubacterium</taxon>
    </lineage>
</organism>
<dbReference type="EMBL" id="JACOOZ010000001">
    <property type="protein sequence ID" value="MBC5666788.1"/>
    <property type="molecule type" value="Genomic_DNA"/>
</dbReference>
<dbReference type="NCBIfam" id="TIGR02892">
    <property type="entry name" value="spore_yabP"/>
    <property type="match status" value="1"/>
</dbReference>
<evidence type="ECO:0000313" key="1">
    <source>
        <dbReference type="EMBL" id="MBC5666788.1"/>
    </source>
</evidence>
<dbReference type="InterPro" id="IPR038705">
    <property type="entry name" value="YabP_sf"/>
</dbReference>
<evidence type="ECO:0000313" key="2">
    <source>
        <dbReference type="Proteomes" id="UP000597877"/>
    </source>
</evidence>
<dbReference type="InterPro" id="IPR022476">
    <property type="entry name" value="Spore_YabP/YqfC"/>
</dbReference>
<name>A0ABR7EZL2_9FIRM</name>
<reference evidence="1 2" key="1">
    <citation type="submission" date="2020-08" db="EMBL/GenBank/DDBJ databases">
        <title>Genome public.</title>
        <authorList>
            <person name="Liu C."/>
            <person name="Sun Q."/>
        </authorList>
    </citation>
    <scope>NUCLEOTIDE SEQUENCE [LARGE SCALE GENOMIC DNA]</scope>
    <source>
        <strain evidence="1 2">BX4</strain>
    </source>
</reference>
<comment type="caution">
    <text evidence="1">The sequence shown here is derived from an EMBL/GenBank/DDBJ whole genome shotgun (WGS) entry which is preliminary data.</text>
</comment>
<accession>A0ABR7EZL2</accession>
<gene>
    <name evidence="1" type="primary">yabP</name>
    <name evidence="1" type="ORF">H8S00_02110</name>
</gene>
<dbReference type="RefSeq" id="WP_021952156.1">
    <property type="nucleotide sequence ID" value="NZ_JACOOZ010000001.1"/>
</dbReference>
<protein>
    <submittedName>
        <fullName evidence="1">Sporulation protein YabP</fullName>
    </submittedName>
</protein>
<dbReference type="InterPro" id="IPR012504">
    <property type="entry name" value="Spore_YabP"/>
</dbReference>
<dbReference type="Gene3D" id="2.60.40.2000">
    <property type="match status" value="1"/>
</dbReference>
<dbReference type="Pfam" id="PF07873">
    <property type="entry name" value="YabP"/>
    <property type="match status" value="1"/>
</dbReference>
<sequence>MEQSNISKSHKLSMDNRKRLTLTGIKDVVSFDLTQILLESTLGMIHIKGSDIKVTRLSLEKGEVDIEGTVDSIVYSDVKDYGEKGKSILKRMFK</sequence>
<proteinExistence type="predicted"/>
<dbReference type="Proteomes" id="UP000597877">
    <property type="component" value="Unassembled WGS sequence"/>
</dbReference>
<dbReference type="PIRSF" id="PIRSF011576">
    <property type="entry name" value="YabP"/>
    <property type="match status" value="1"/>
</dbReference>